<proteinExistence type="predicted"/>
<evidence type="ECO:0000313" key="4">
    <source>
        <dbReference type="Proteomes" id="UP000546970"/>
    </source>
</evidence>
<feature type="domain" description="Gfo/Idh/MocA-like oxidoreductase N-terminal" evidence="1">
    <location>
        <begin position="2"/>
        <end position="116"/>
    </location>
</feature>
<dbReference type="PANTHER" id="PTHR43054">
    <property type="match status" value="1"/>
</dbReference>
<dbReference type="Proteomes" id="UP000546970">
    <property type="component" value="Unassembled WGS sequence"/>
</dbReference>
<dbReference type="RefSeq" id="WP_169276961.1">
    <property type="nucleotide sequence ID" value="NZ_JABBCP010000001.1"/>
</dbReference>
<dbReference type="Pfam" id="PF01408">
    <property type="entry name" value="GFO_IDH_MocA"/>
    <property type="match status" value="1"/>
</dbReference>
<sequence>MLRIATIGTSPITENFIEVLRANDRAVFAGAQSRDAERAHAFTQEHGGKHGYSSVEELAADPAIDAVYIGSPNACHAPQALALIAAGKHVLVEKSFCSNRREAQEVFDAAERANVVALEAMRPLHDPAYYQFKDALEQIGRIRRVTIRFGKYSSRYDDILAHRHTNIFDCNMASGGLMDMGVYSVEPMIDLLGAPETIAFAPILIDTQAQDITHGPIDAAGTIMCTYPGAVATLHYSKFTQDFSPVQIEGERGTITLDSISMPSHMRIDMMGVAIRMAARTRASSSNTEKMDLPQTDNSMCYELVDFIHAVEQTQAGTPALETACGDHGTMAHFRDLTLATMDVMDRARAQAGIVFPADRTGTQA</sequence>
<comment type="caution">
    <text evidence="3">The sequence shown here is derived from an EMBL/GenBank/DDBJ whole genome shotgun (WGS) entry which is preliminary data.</text>
</comment>
<name>A0A7X9UBU6_9ACTN</name>
<accession>A0A7X9UBU6</accession>
<evidence type="ECO:0000259" key="1">
    <source>
        <dbReference type="Pfam" id="PF01408"/>
    </source>
</evidence>
<dbReference type="GO" id="GO:0000166">
    <property type="term" value="F:nucleotide binding"/>
    <property type="evidence" value="ECO:0007669"/>
    <property type="project" value="InterPro"/>
</dbReference>
<protein>
    <submittedName>
        <fullName evidence="3">Gfo/Idh/MocA family oxidoreductase</fullName>
    </submittedName>
</protein>
<keyword evidence="4" id="KW-1185">Reference proteome</keyword>
<dbReference type="AlphaFoldDB" id="A0A7X9UBU6"/>
<dbReference type="PANTHER" id="PTHR43054:SF1">
    <property type="entry name" value="SCYLLO-INOSITOL 2-DEHYDROGENASE (NADP(+)) IOLU"/>
    <property type="match status" value="1"/>
</dbReference>
<reference evidence="3 4" key="1">
    <citation type="submission" date="2020-04" db="EMBL/GenBank/DDBJ databases">
        <title>Collinsella sp. KGMB02528 nov., an anaerobic actinobacterium isolated from human feces.</title>
        <authorList>
            <person name="Han K.-I."/>
            <person name="Eom M.K."/>
            <person name="Kim J.-S."/>
            <person name="Lee K.C."/>
            <person name="Suh M.K."/>
            <person name="Park S.-H."/>
            <person name="Lee J.H."/>
            <person name="Kang S.W."/>
            <person name="Park J.-E."/>
            <person name="Oh B.S."/>
            <person name="Yu S.Y."/>
            <person name="Choi S.-H."/>
            <person name="Lee D.H."/>
            <person name="Yoon H."/>
            <person name="Kim B.-Y."/>
            <person name="Lee J.H."/>
            <person name="Lee J.-S."/>
        </authorList>
    </citation>
    <scope>NUCLEOTIDE SEQUENCE [LARGE SCALE GENOMIC DNA]</scope>
    <source>
        <strain evidence="3 4">KGMB02528</strain>
    </source>
</reference>
<dbReference type="Gene3D" id="3.30.360.10">
    <property type="entry name" value="Dihydrodipicolinate Reductase, domain 2"/>
    <property type="match status" value="1"/>
</dbReference>
<dbReference type="EMBL" id="JABBCP010000001">
    <property type="protein sequence ID" value="NMF55302.1"/>
    <property type="molecule type" value="Genomic_DNA"/>
</dbReference>
<evidence type="ECO:0000259" key="2">
    <source>
        <dbReference type="Pfam" id="PF22725"/>
    </source>
</evidence>
<dbReference type="Pfam" id="PF22725">
    <property type="entry name" value="GFO_IDH_MocA_C3"/>
    <property type="match status" value="1"/>
</dbReference>
<dbReference type="InterPro" id="IPR000683">
    <property type="entry name" value="Gfo/Idh/MocA-like_OxRdtase_N"/>
</dbReference>
<dbReference type="InterPro" id="IPR036291">
    <property type="entry name" value="NAD(P)-bd_dom_sf"/>
</dbReference>
<dbReference type="InterPro" id="IPR055170">
    <property type="entry name" value="GFO_IDH_MocA-like_dom"/>
</dbReference>
<dbReference type="Gene3D" id="3.40.50.720">
    <property type="entry name" value="NAD(P)-binding Rossmann-like Domain"/>
    <property type="match status" value="1"/>
</dbReference>
<feature type="domain" description="GFO/IDH/MocA-like oxidoreductase" evidence="2">
    <location>
        <begin position="138"/>
        <end position="255"/>
    </location>
</feature>
<dbReference type="SUPFAM" id="SSF55347">
    <property type="entry name" value="Glyceraldehyde-3-phosphate dehydrogenase-like, C-terminal domain"/>
    <property type="match status" value="1"/>
</dbReference>
<evidence type="ECO:0000313" key="3">
    <source>
        <dbReference type="EMBL" id="NMF55302.1"/>
    </source>
</evidence>
<dbReference type="SUPFAM" id="SSF51735">
    <property type="entry name" value="NAD(P)-binding Rossmann-fold domains"/>
    <property type="match status" value="1"/>
</dbReference>
<gene>
    <name evidence="3" type="ORF">HF320_02985</name>
</gene>
<organism evidence="3 4">
    <name type="scientific">Collinsella acetigenes</name>
    <dbReference type="NCBI Taxonomy" id="2713419"/>
    <lineage>
        <taxon>Bacteria</taxon>
        <taxon>Bacillati</taxon>
        <taxon>Actinomycetota</taxon>
        <taxon>Coriobacteriia</taxon>
        <taxon>Coriobacteriales</taxon>
        <taxon>Coriobacteriaceae</taxon>
        <taxon>Collinsella</taxon>
    </lineage>
</organism>